<feature type="non-terminal residue" evidence="2">
    <location>
        <position position="1"/>
    </location>
</feature>
<comment type="caution">
    <text evidence="2">The sequence shown here is derived from an EMBL/GenBank/DDBJ whole genome shotgun (WGS) entry which is preliminary data.</text>
</comment>
<name>A0AAD4L852_9AGAM</name>
<reference evidence="2" key="1">
    <citation type="submission" date="2022-01" db="EMBL/GenBank/DDBJ databases">
        <title>Comparative genomics reveals a dynamic genome evolution in the ectomycorrhizal milk-cap (Lactarius) mushrooms.</title>
        <authorList>
            <consortium name="DOE Joint Genome Institute"/>
            <person name="Lebreton A."/>
            <person name="Tang N."/>
            <person name="Kuo A."/>
            <person name="LaButti K."/>
            <person name="Drula E."/>
            <person name="Barry K."/>
            <person name="Clum A."/>
            <person name="Lipzen A."/>
            <person name="Mousain D."/>
            <person name="Ng V."/>
            <person name="Wang R."/>
            <person name="Wang X."/>
            <person name="Dai Y."/>
            <person name="Henrissat B."/>
            <person name="Grigoriev I.V."/>
            <person name="Guerin-Laguette A."/>
            <person name="Yu F."/>
            <person name="Martin F.M."/>
        </authorList>
    </citation>
    <scope>NUCLEOTIDE SEQUENCE</scope>
    <source>
        <strain evidence="2">QP</strain>
    </source>
</reference>
<evidence type="ECO:0000259" key="1">
    <source>
        <dbReference type="Pfam" id="PF12222"/>
    </source>
</evidence>
<sequence>GEGPFRKVRVLVDGQVAGVAFPYPFVSAEGIAPPGWRYVLSLCHRAPASLRNPPGQSPHTVP</sequence>
<dbReference type="Proteomes" id="UP001201163">
    <property type="component" value="Unassembled WGS sequence"/>
</dbReference>
<protein>
    <recommendedName>
        <fullName evidence="1">Peptide N-acetyl-beta-D-glucosaminyl asparaginase amidase A N-terminal domain-containing protein</fullName>
    </recommendedName>
</protein>
<dbReference type="InterPro" id="IPR056948">
    <property type="entry name" value="PNGaseA_N"/>
</dbReference>
<evidence type="ECO:0000313" key="3">
    <source>
        <dbReference type="Proteomes" id="UP001201163"/>
    </source>
</evidence>
<dbReference type="Pfam" id="PF12222">
    <property type="entry name" value="PNGaseA"/>
    <property type="match status" value="1"/>
</dbReference>
<organism evidence="2 3">
    <name type="scientific">Lactarius akahatsu</name>
    <dbReference type="NCBI Taxonomy" id="416441"/>
    <lineage>
        <taxon>Eukaryota</taxon>
        <taxon>Fungi</taxon>
        <taxon>Dikarya</taxon>
        <taxon>Basidiomycota</taxon>
        <taxon>Agaricomycotina</taxon>
        <taxon>Agaricomycetes</taxon>
        <taxon>Russulales</taxon>
        <taxon>Russulaceae</taxon>
        <taxon>Lactarius</taxon>
    </lineage>
</organism>
<gene>
    <name evidence="2" type="ORF">EDB92DRAFT_1894872</name>
</gene>
<evidence type="ECO:0000313" key="2">
    <source>
        <dbReference type="EMBL" id="KAH8982206.1"/>
    </source>
</evidence>
<dbReference type="EMBL" id="JAKELL010000103">
    <property type="protein sequence ID" value="KAH8982206.1"/>
    <property type="molecule type" value="Genomic_DNA"/>
</dbReference>
<keyword evidence="3" id="KW-1185">Reference proteome</keyword>
<proteinExistence type="predicted"/>
<dbReference type="AlphaFoldDB" id="A0AAD4L852"/>
<feature type="domain" description="Peptide N-acetyl-beta-D-glucosaminyl asparaginase amidase A N-terminal" evidence="1">
    <location>
        <begin position="1"/>
        <end position="41"/>
    </location>
</feature>
<accession>A0AAD4L852</accession>